<feature type="compositionally biased region" description="Polar residues" evidence="1">
    <location>
        <begin position="236"/>
        <end position="258"/>
    </location>
</feature>
<feature type="region of interest" description="Disordered" evidence="1">
    <location>
        <begin position="231"/>
        <end position="258"/>
    </location>
</feature>
<feature type="domain" description="WRKY19-like zinc finger" evidence="2">
    <location>
        <begin position="340"/>
        <end position="364"/>
    </location>
</feature>
<feature type="region of interest" description="Disordered" evidence="1">
    <location>
        <begin position="77"/>
        <end position="97"/>
    </location>
</feature>
<dbReference type="Pfam" id="PF24906">
    <property type="entry name" value="Zf_WRKY19"/>
    <property type="match status" value="7"/>
</dbReference>
<evidence type="ECO:0000313" key="4">
    <source>
        <dbReference type="Proteomes" id="UP000289738"/>
    </source>
</evidence>
<name>A0A444ZZA9_ARAHY</name>
<dbReference type="InterPro" id="IPR056866">
    <property type="entry name" value="Znf_WRKY19"/>
</dbReference>
<organism evidence="3 4">
    <name type="scientific">Arachis hypogaea</name>
    <name type="common">Peanut</name>
    <dbReference type="NCBI Taxonomy" id="3818"/>
    <lineage>
        <taxon>Eukaryota</taxon>
        <taxon>Viridiplantae</taxon>
        <taxon>Streptophyta</taxon>
        <taxon>Embryophyta</taxon>
        <taxon>Tracheophyta</taxon>
        <taxon>Spermatophyta</taxon>
        <taxon>Magnoliopsida</taxon>
        <taxon>eudicotyledons</taxon>
        <taxon>Gunneridae</taxon>
        <taxon>Pentapetalae</taxon>
        <taxon>rosids</taxon>
        <taxon>fabids</taxon>
        <taxon>Fabales</taxon>
        <taxon>Fabaceae</taxon>
        <taxon>Papilionoideae</taxon>
        <taxon>50 kb inversion clade</taxon>
        <taxon>dalbergioids sensu lato</taxon>
        <taxon>Dalbergieae</taxon>
        <taxon>Pterocarpus clade</taxon>
        <taxon>Arachis</taxon>
    </lineage>
</organism>
<reference evidence="3 4" key="1">
    <citation type="submission" date="2019-01" db="EMBL/GenBank/DDBJ databases">
        <title>Sequencing of cultivated peanut Arachis hypogaea provides insights into genome evolution and oil improvement.</title>
        <authorList>
            <person name="Chen X."/>
        </authorList>
    </citation>
    <scope>NUCLEOTIDE SEQUENCE [LARGE SCALE GENOMIC DNA]</scope>
    <source>
        <strain evidence="4">cv. Fuhuasheng</strain>
        <tissue evidence="3">Leaves</tissue>
    </source>
</reference>
<dbReference type="STRING" id="3818.A0A444ZZA9"/>
<feature type="domain" description="WRKY19-like zinc finger" evidence="2">
    <location>
        <begin position="365"/>
        <end position="389"/>
    </location>
</feature>
<dbReference type="EMBL" id="SDMP01000013">
    <property type="protein sequence ID" value="RYR19508.1"/>
    <property type="molecule type" value="Genomic_DNA"/>
</dbReference>
<dbReference type="PANTHER" id="PTHR31827:SF40">
    <property type="entry name" value="F22C12.10"/>
    <property type="match status" value="1"/>
</dbReference>
<feature type="domain" description="WRKY19-like zinc finger" evidence="2">
    <location>
        <begin position="468"/>
        <end position="492"/>
    </location>
</feature>
<gene>
    <name evidence="3" type="ORF">Ahy_B03g064291</name>
</gene>
<accession>A0A444ZZA9</accession>
<proteinExistence type="predicted"/>
<feature type="region of interest" description="Disordered" evidence="1">
    <location>
        <begin position="776"/>
        <end position="841"/>
    </location>
</feature>
<sequence length="841" mass="88922">MDARFQNLGFAAKHSANAFKILSNSMQVERSGADYCGTDTILRLDSPGSSIPSCMLSCKGTKRKWDLIDGSMGQRAGSSLSLGLGRSTSSSDSKGSSTIACTAISSAKDIDEESSMDLDLDFSLHLGCEKVQSPNKLVSSNLKTMELQPKFDLELSLLTGRCESDITSVHLSPTPPQLNMEMPLVFTGTQNTEEGSSSCNWKPGLFPSSNTSLDRDTGVLLKPNAKQFDHSPVVQDLSSSRPKSSVTCTSGLTQHHQPVHRSNNTKICQVEGCGKGARGASGRCISHGGGRRCQKPGCHKGAEGRTVYCKAHGGGRRCEFLGCTKSAEGRTDFCIAHGGGRRCSHESCTRAARGKSGLCIRHGGGKRCQRENCTKSAEGLSGLCISHGGGRRCQALGCTKGAQGSTMFCKAHGGGKRCTAPGCTKGAEGSTPFCKGHGGGKRCTYQGGGVCSKSVHGGTNFCVAHGGGKRCAIPGCTKSARGRTDHCVRHGGGKRCKFEGCGKSAQGSTDFCKAHGGGKRCSWGHPGSEFGIQPDGPCNSFARGKTGLCALHSGQVHDKRVHGGVSLGSTVQDPHSSNPDELKRVLLAKDMDMGMMKVTSSLGNAAPGTYSDIKQYEAASSNVPAEEGSHMPSLTVPEGRVHGGSLMAMLSGSSVRGSSSGKGVANDPSEAVKGYIMPRTCPNPESERTEAVVRLKRAGEFEKLEGRDVNSRSSSTCRICVELRDYVELYVVHKVEEEDVFSAASYIDVGEKHGMVDISEGQELVVYGGVEERRNQSEPSVADFGAEKRDNEVNQEVECGNFGDSDSLDSEYKPSGEEDDSEDDSHFTDSDDDLDPDVSGF</sequence>
<feature type="domain" description="WRKY19-like zinc finger" evidence="2">
    <location>
        <begin position="315"/>
        <end position="339"/>
    </location>
</feature>
<feature type="domain" description="WRKY19-like zinc finger" evidence="2">
    <location>
        <begin position="390"/>
        <end position="414"/>
    </location>
</feature>
<feature type="domain" description="WRKY19-like zinc finger" evidence="2">
    <location>
        <begin position="493"/>
        <end position="517"/>
    </location>
</feature>
<evidence type="ECO:0000256" key="1">
    <source>
        <dbReference type="SAM" id="MobiDB-lite"/>
    </source>
</evidence>
<comment type="caution">
    <text evidence="3">The sequence shown here is derived from an EMBL/GenBank/DDBJ whole genome shotgun (WGS) entry which is preliminary data.</text>
</comment>
<dbReference type="AlphaFoldDB" id="A0A444ZZA9"/>
<evidence type="ECO:0000313" key="3">
    <source>
        <dbReference type="EMBL" id="RYR19508.1"/>
    </source>
</evidence>
<evidence type="ECO:0000259" key="2">
    <source>
        <dbReference type="Pfam" id="PF24906"/>
    </source>
</evidence>
<protein>
    <recommendedName>
        <fullName evidence="2">WRKY19-like zinc finger domain-containing protein</fullName>
    </recommendedName>
</protein>
<dbReference type="Proteomes" id="UP000289738">
    <property type="component" value="Chromosome B03"/>
</dbReference>
<keyword evidence="4" id="KW-1185">Reference proteome</keyword>
<feature type="domain" description="WRKY19-like zinc finger" evidence="2">
    <location>
        <begin position="415"/>
        <end position="439"/>
    </location>
</feature>
<feature type="compositionally biased region" description="Acidic residues" evidence="1">
    <location>
        <begin position="830"/>
        <end position="841"/>
    </location>
</feature>
<dbReference type="PANTHER" id="PTHR31827">
    <property type="entry name" value="EMB|CAB89363.1"/>
    <property type="match status" value="1"/>
</dbReference>